<keyword evidence="2" id="KW-0012">Acyltransferase</keyword>
<evidence type="ECO:0000259" key="1">
    <source>
        <dbReference type="Pfam" id="PF03417"/>
    </source>
</evidence>
<dbReference type="EMBL" id="CP090958">
    <property type="protein sequence ID" value="WGW11324.1"/>
    <property type="molecule type" value="Genomic_DNA"/>
</dbReference>
<reference evidence="2 3" key="1">
    <citation type="submission" date="2023-05" db="EMBL/GenBank/DDBJ databases">
        <title>Lithophilousrod everest ZFBP1038 complete genpme.</title>
        <authorList>
            <person name="Tian M."/>
        </authorList>
    </citation>
    <scope>NUCLEOTIDE SEQUENCE [LARGE SCALE GENOMIC DNA]</scope>
    <source>
        <strain evidence="2 3">ZFBP1038</strain>
    </source>
</reference>
<keyword evidence="2" id="KW-0808">Transferase</keyword>
<gene>
    <name evidence="2" type="ORF">LWF01_14695</name>
</gene>
<protein>
    <submittedName>
        <fullName evidence="2">C45 family autoproteolytic acyltransferase/hydrolase</fullName>
    </submittedName>
</protein>
<dbReference type="PANTHER" id="PTHR34180">
    <property type="entry name" value="PEPTIDASE C45"/>
    <property type="match status" value="1"/>
</dbReference>
<dbReference type="GO" id="GO:0016746">
    <property type="term" value="F:acyltransferase activity"/>
    <property type="evidence" value="ECO:0007669"/>
    <property type="project" value="UniProtKB-KW"/>
</dbReference>
<accession>A0ABY8QSH7</accession>
<dbReference type="Gene3D" id="3.60.60.10">
    <property type="entry name" value="Penicillin V Acylase, Chain A"/>
    <property type="match status" value="1"/>
</dbReference>
<evidence type="ECO:0000313" key="3">
    <source>
        <dbReference type="Proteomes" id="UP001209083"/>
    </source>
</evidence>
<dbReference type="InterPro" id="IPR047794">
    <property type="entry name" value="C45_proenzyme-like"/>
</dbReference>
<keyword evidence="3" id="KW-1185">Reference proteome</keyword>
<evidence type="ECO:0000313" key="2">
    <source>
        <dbReference type="EMBL" id="WGW11324.1"/>
    </source>
</evidence>
<organism evidence="2 3">
    <name type="scientific">Saxibacter everestensis</name>
    <dbReference type="NCBI Taxonomy" id="2909229"/>
    <lineage>
        <taxon>Bacteria</taxon>
        <taxon>Bacillati</taxon>
        <taxon>Actinomycetota</taxon>
        <taxon>Actinomycetes</taxon>
        <taxon>Micrococcales</taxon>
        <taxon>Brevibacteriaceae</taxon>
        <taxon>Saxibacter</taxon>
    </lineage>
</organism>
<dbReference type="PANTHER" id="PTHR34180:SF1">
    <property type="entry name" value="BETA-ALANYL-DOPAMINE_CARCININE HYDROLASE"/>
    <property type="match status" value="1"/>
</dbReference>
<dbReference type="Proteomes" id="UP001209083">
    <property type="component" value="Chromosome"/>
</dbReference>
<dbReference type="Gene3D" id="1.10.10.2120">
    <property type="match status" value="1"/>
</dbReference>
<proteinExistence type="predicted"/>
<dbReference type="NCBIfam" id="NF040521">
    <property type="entry name" value="C45_proenzyme"/>
    <property type="match status" value="1"/>
</dbReference>
<dbReference type="InterPro" id="IPR047801">
    <property type="entry name" value="Peptidase_C45"/>
</dbReference>
<dbReference type="RefSeq" id="WP_349638111.1">
    <property type="nucleotide sequence ID" value="NZ_CP090958.1"/>
</dbReference>
<dbReference type="InterPro" id="IPR005079">
    <property type="entry name" value="Peptidase_C45_hydrolase"/>
</dbReference>
<sequence>MAIPNLPLRLLQLSGPLQAIGGQLGEATAAEVSENFENYARNFRDKAQLDDADVARLGTEFRRLTHEWHPRIGAALDALAEGAGVSTNAVYAINARTELLAGSPLPLPDACTASAVLPAASATGNVLLGQNWDWASDTPDTTILLATRDERGHEVLCLAEAGMLAKVGLNDAGLGLTVNLLRSESDGPRAGVPYHVRLRAALEEREFGAAVAAASAGPRAASVNILIAQAGEHPSAVDLELSPDGASELTPDDGLLVHTNHFRAKNDVSDVGPKTMPSTGARCAQAEAILRPLRGRISTDTLEQVFRDHSGGIDAICRHAGADLRLPPGDKTVYSVVMDLSVRRFGIAPGPVCHNEFSYAGLDELLPDPASPGACSP</sequence>
<dbReference type="Pfam" id="PF03417">
    <property type="entry name" value="AAT"/>
    <property type="match status" value="1"/>
</dbReference>
<feature type="domain" description="Peptidase C45 hydrolase" evidence="1">
    <location>
        <begin position="125"/>
        <end position="319"/>
    </location>
</feature>
<name>A0ABY8QSH7_9MICO</name>